<dbReference type="GeneID" id="26303545"/>
<dbReference type="Proteomes" id="UP000053758">
    <property type="component" value="Unassembled WGS sequence"/>
</dbReference>
<protein>
    <submittedName>
        <fullName evidence="1">Uncharacterized protein</fullName>
    </submittedName>
</protein>
<dbReference type="AlphaFoldDB" id="A0A081CCK2"/>
<evidence type="ECO:0000313" key="2">
    <source>
        <dbReference type="Proteomes" id="UP000053758"/>
    </source>
</evidence>
<keyword evidence="2" id="KW-1185">Reference proteome</keyword>
<organism evidence="1 2">
    <name type="scientific">Pseudozyma antarctica</name>
    <name type="common">Yeast</name>
    <name type="synonym">Candida antarctica</name>
    <dbReference type="NCBI Taxonomy" id="84753"/>
    <lineage>
        <taxon>Eukaryota</taxon>
        <taxon>Fungi</taxon>
        <taxon>Dikarya</taxon>
        <taxon>Basidiomycota</taxon>
        <taxon>Ustilaginomycotina</taxon>
        <taxon>Ustilaginomycetes</taxon>
        <taxon>Ustilaginales</taxon>
        <taxon>Ustilaginaceae</taxon>
        <taxon>Moesziomyces</taxon>
    </lineage>
</organism>
<dbReference type="EMBL" id="DF830072">
    <property type="protein sequence ID" value="GAK64398.1"/>
    <property type="molecule type" value="Genomic_DNA"/>
</dbReference>
<accession>A0A081CCK2</accession>
<dbReference type="RefSeq" id="XP_014657338.1">
    <property type="nucleotide sequence ID" value="XM_014801852.1"/>
</dbReference>
<proteinExistence type="predicted"/>
<sequence length="159" mass="16943">MASSRACGLWWTWAGEMLPLGGNLASKAKLPSESTEEAQCSSPPTSIPFCTSDSVSMARACDFGMADVRSCVSKLAVHLFSGAQDAVTQLHSTGQTASMPFRLTSFPPPEHADRRWRLAVLGSPAGASTVKCETFFRVALDYQPLPSFLHSTGVSRSAS</sequence>
<reference evidence="2" key="1">
    <citation type="journal article" date="2014" name="Genome Announc.">
        <title>Draft Genome Sequence of the Yeast Pseudozyma antarctica Type Strain JCM10317, a Producer of the Glycolipid Biosurfactants, Mannosylerythritol Lipids.</title>
        <authorList>
            <person name="Saika A."/>
            <person name="Koike H."/>
            <person name="Hori T."/>
            <person name="Fukuoka T."/>
            <person name="Sato S."/>
            <person name="Habe H."/>
            <person name="Kitamoto D."/>
            <person name="Morita T."/>
        </authorList>
    </citation>
    <scope>NUCLEOTIDE SEQUENCE [LARGE SCALE GENOMIC DNA]</scope>
    <source>
        <strain evidence="2">JCM 10317</strain>
    </source>
</reference>
<evidence type="ECO:0000313" key="1">
    <source>
        <dbReference type="EMBL" id="GAK64398.1"/>
    </source>
</evidence>
<gene>
    <name evidence="1" type="ORF">PAN0_005d2611</name>
</gene>
<dbReference type="HOGENOM" id="CLU_1660493_0_0_1"/>
<name>A0A081CCK2_PSEA2</name>